<evidence type="ECO:0000256" key="1">
    <source>
        <dbReference type="SAM" id="MobiDB-lite"/>
    </source>
</evidence>
<name>A0ABV2NQD3_9HYPH</name>
<dbReference type="RefSeq" id="WP_209650409.1">
    <property type="nucleotide sequence ID" value="NZ_JBEPNV010000001.1"/>
</dbReference>
<accession>A0ABV2NQD3</accession>
<sequence length="93" mass="9950">MKRGTLMGRKPTSEPTPAVTEAPAAPAAPAAPTQARPAKAKTREGKRNVTAFVDEAAHRQLRLLAATEDAAMQDLFVEALNLLFENRGLSRIA</sequence>
<dbReference type="Pfam" id="PF20605">
    <property type="entry name" value="Antitox_RHH"/>
    <property type="match status" value="1"/>
</dbReference>
<dbReference type="EMBL" id="JBEPNW010000002">
    <property type="protein sequence ID" value="MET3868545.1"/>
    <property type="molecule type" value="Genomic_DNA"/>
</dbReference>
<proteinExistence type="predicted"/>
<evidence type="ECO:0000259" key="2">
    <source>
        <dbReference type="Pfam" id="PF20605"/>
    </source>
</evidence>
<evidence type="ECO:0000313" key="3">
    <source>
        <dbReference type="EMBL" id="MET3868545.1"/>
    </source>
</evidence>
<dbReference type="InterPro" id="IPR046765">
    <property type="entry name" value="Antitox_RHH"/>
</dbReference>
<feature type="compositionally biased region" description="Low complexity" evidence="1">
    <location>
        <begin position="13"/>
        <end position="37"/>
    </location>
</feature>
<reference evidence="3 4" key="1">
    <citation type="submission" date="2024-06" db="EMBL/GenBank/DDBJ databases">
        <title>Genomics of switchgrass bacterial isolates.</title>
        <authorList>
            <person name="Shade A."/>
        </authorList>
    </citation>
    <scope>NUCLEOTIDE SEQUENCE [LARGE SCALE GENOMIC DNA]</scope>
    <source>
        <strain evidence="3 4">PvP084</strain>
    </source>
</reference>
<dbReference type="Proteomes" id="UP001549119">
    <property type="component" value="Unassembled WGS sequence"/>
</dbReference>
<protein>
    <recommendedName>
        <fullName evidence="2">Antitoxin-like ribbon-helix-helix domain-containing protein</fullName>
    </recommendedName>
</protein>
<feature type="domain" description="Antitoxin-like ribbon-helix-helix" evidence="2">
    <location>
        <begin position="43"/>
        <end position="92"/>
    </location>
</feature>
<gene>
    <name evidence="3" type="ORF">ABIC20_005854</name>
</gene>
<feature type="region of interest" description="Disordered" evidence="1">
    <location>
        <begin position="1"/>
        <end position="46"/>
    </location>
</feature>
<keyword evidence="4" id="KW-1185">Reference proteome</keyword>
<organism evidence="3 4">
    <name type="scientific">Methylobacterium radiotolerans</name>
    <dbReference type="NCBI Taxonomy" id="31998"/>
    <lineage>
        <taxon>Bacteria</taxon>
        <taxon>Pseudomonadati</taxon>
        <taxon>Pseudomonadota</taxon>
        <taxon>Alphaproteobacteria</taxon>
        <taxon>Hyphomicrobiales</taxon>
        <taxon>Methylobacteriaceae</taxon>
        <taxon>Methylobacterium</taxon>
    </lineage>
</organism>
<comment type="caution">
    <text evidence="3">The sequence shown here is derived from an EMBL/GenBank/DDBJ whole genome shotgun (WGS) entry which is preliminary data.</text>
</comment>
<evidence type="ECO:0000313" key="4">
    <source>
        <dbReference type="Proteomes" id="UP001549119"/>
    </source>
</evidence>